<dbReference type="GO" id="GO:0005576">
    <property type="term" value="C:extracellular region"/>
    <property type="evidence" value="ECO:0007669"/>
    <property type="project" value="UniProtKB-SubCell"/>
</dbReference>
<evidence type="ECO:0000256" key="4">
    <source>
        <dbReference type="ARBA" id="ARBA00012706"/>
    </source>
</evidence>
<name>A0A0C3DJV6_9AGAM</name>
<keyword evidence="5" id="KW-0964">Secreted</keyword>
<feature type="region of interest" description="Disordered" evidence="10">
    <location>
        <begin position="541"/>
        <end position="560"/>
    </location>
</feature>
<dbReference type="STRING" id="1036808.A0A0C3DJV6"/>
<evidence type="ECO:0000256" key="1">
    <source>
        <dbReference type="ARBA" id="ARBA00001678"/>
    </source>
</evidence>
<evidence type="ECO:0000256" key="9">
    <source>
        <dbReference type="RuleBase" id="RU361153"/>
    </source>
</evidence>
<dbReference type="InterPro" id="IPR045053">
    <property type="entry name" value="MAN-like"/>
</dbReference>
<accession>A0A0C3DJV6</accession>
<dbReference type="InterPro" id="IPR017853">
    <property type="entry name" value="GH"/>
</dbReference>
<evidence type="ECO:0000313" key="13">
    <source>
        <dbReference type="EMBL" id="KIM56366.1"/>
    </source>
</evidence>
<dbReference type="GO" id="GO:0016985">
    <property type="term" value="F:mannan endo-1,4-beta-mannosidase activity"/>
    <property type="evidence" value="ECO:0007669"/>
    <property type="project" value="UniProtKB-EC"/>
</dbReference>
<comment type="subcellular location">
    <subcellularLocation>
        <location evidence="2">Secreted</location>
    </subcellularLocation>
</comment>
<evidence type="ECO:0000313" key="14">
    <source>
        <dbReference type="Proteomes" id="UP000053989"/>
    </source>
</evidence>
<dbReference type="EMBL" id="KN822118">
    <property type="protein sequence ID" value="KIM56366.1"/>
    <property type="molecule type" value="Genomic_DNA"/>
</dbReference>
<feature type="compositionally biased region" description="Pro residues" evidence="10">
    <location>
        <begin position="281"/>
        <end position="291"/>
    </location>
</feature>
<feature type="region of interest" description="Disordered" evidence="10">
    <location>
        <begin position="281"/>
        <end position="322"/>
    </location>
</feature>
<keyword evidence="8 9" id="KW-0326">Glycosidase</keyword>
<dbReference type="PANTHER" id="PTHR31451:SF39">
    <property type="entry name" value="MANNAN ENDO-1,4-BETA-MANNOSIDASE 1"/>
    <property type="match status" value="1"/>
</dbReference>
<evidence type="ECO:0000256" key="10">
    <source>
        <dbReference type="SAM" id="MobiDB-lite"/>
    </source>
</evidence>
<dbReference type="PANTHER" id="PTHR31451">
    <property type="match status" value="1"/>
</dbReference>
<dbReference type="Gene3D" id="3.20.20.80">
    <property type="entry name" value="Glycosidases"/>
    <property type="match status" value="1"/>
</dbReference>
<dbReference type="HOGENOM" id="CLU_031603_3_0_1"/>
<reference evidence="13 14" key="1">
    <citation type="submission" date="2014-04" db="EMBL/GenBank/DDBJ databases">
        <authorList>
            <consortium name="DOE Joint Genome Institute"/>
            <person name="Kuo A."/>
            <person name="Kohler A."/>
            <person name="Nagy L.G."/>
            <person name="Floudas D."/>
            <person name="Copeland A."/>
            <person name="Barry K.W."/>
            <person name="Cichocki N."/>
            <person name="Veneault-Fourrey C."/>
            <person name="LaButti K."/>
            <person name="Lindquist E.A."/>
            <person name="Lipzen A."/>
            <person name="Lundell T."/>
            <person name="Morin E."/>
            <person name="Murat C."/>
            <person name="Sun H."/>
            <person name="Tunlid A."/>
            <person name="Henrissat B."/>
            <person name="Grigoriev I.V."/>
            <person name="Hibbett D.S."/>
            <person name="Martin F."/>
            <person name="Nordberg H.P."/>
            <person name="Cantor M.N."/>
            <person name="Hua S.X."/>
        </authorList>
    </citation>
    <scope>NUCLEOTIDE SEQUENCE [LARGE SCALE GENOMIC DNA]</scope>
    <source>
        <strain evidence="13 14">Foug A</strain>
    </source>
</reference>
<dbReference type="InParanoid" id="A0A0C3DJV6"/>
<protein>
    <recommendedName>
        <fullName evidence="4">mannan endo-1,4-beta-mannosidase</fullName>
        <ecNumber evidence="4">3.2.1.78</ecNumber>
    </recommendedName>
</protein>
<sequence>MKVNRWLSLTTLAALAIPTSGTKAKRNSSPFVQTDGTSFIVDGSKFKFVGTNAYWLTALNTDDDVWNTLGNISATGAKVVRVWAFNDVDTVPQNGTWFQLVQDGTISINDGPNGLQRLDTVIQMAEQHGLYVILSLTNNWYPLGSAGTSLQTRWHNSSPVVLPRNYLSNDYGGMDIYVRQFGLAHHDQFYTNQTLVDAFKNYTTQVVSRYMNCTGVLSWEIANDARCSSTLPASSDCTTETVTQWHATMADHIRSIDPNHLVSSGTQGFMCIDCPKLYPLTPPPAPQPSPAPGSKKRSAPVSSKQILRERTESKRLNREAAIRSGTLKKDGIRVRGRWAATATRRQQPQGVGPAYDGSYGVDSQDILNIPSIDFGAFQLFPDQQSYAPYDPSKSTYDNFVCQGVDWINNQAQSASAVGKPLIMTSFGLVTQDNAADFVPFNMTTAPYGSSPLSSALTTEPYGATNQQQNDAYLSWMSASISSNVVGVVQYQWGQTGLTAMTGTTISPGITGTYPSFAVTGMTPSNDVTGISPNDGYSSISNNGIQKGMKAASQNIQSNSN</sequence>
<organism evidence="13 14">
    <name type="scientific">Scleroderma citrinum Foug A</name>
    <dbReference type="NCBI Taxonomy" id="1036808"/>
    <lineage>
        <taxon>Eukaryota</taxon>
        <taxon>Fungi</taxon>
        <taxon>Dikarya</taxon>
        <taxon>Basidiomycota</taxon>
        <taxon>Agaricomycotina</taxon>
        <taxon>Agaricomycetes</taxon>
        <taxon>Agaricomycetidae</taxon>
        <taxon>Boletales</taxon>
        <taxon>Sclerodermatineae</taxon>
        <taxon>Sclerodermataceae</taxon>
        <taxon>Scleroderma</taxon>
    </lineage>
</organism>
<dbReference type="Proteomes" id="UP000053989">
    <property type="component" value="Unassembled WGS sequence"/>
</dbReference>
<feature type="domain" description="Glycoside hydrolase family 5" evidence="12">
    <location>
        <begin position="42"/>
        <end position="433"/>
    </location>
</feature>
<evidence type="ECO:0000256" key="3">
    <source>
        <dbReference type="ARBA" id="ARBA00005641"/>
    </source>
</evidence>
<dbReference type="SUPFAM" id="SSF51445">
    <property type="entry name" value="(Trans)glycosidases"/>
    <property type="match status" value="1"/>
</dbReference>
<feature type="compositionally biased region" description="Polar residues" evidence="10">
    <location>
        <begin position="551"/>
        <end position="560"/>
    </location>
</feature>
<evidence type="ECO:0000256" key="2">
    <source>
        <dbReference type="ARBA" id="ARBA00004613"/>
    </source>
</evidence>
<keyword evidence="6 11" id="KW-0732">Signal</keyword>
<keyword evidence="7 9" id="KW-0378">Hydrolase</keyword>
<comment type="catalytic activity">
    <reaction evidence="1">
        <text>Random hydrolysis of (1-&gt;4)-beta-D-mannosidic linkages in mannans, galactomannans and glucomannans.</text>
        <dbReference type="EC" id="3.2.1.78"/>
    </reaction>
</comment>
<feature type="chain" id="PRO_5002173751" description="mannan endo-1,4-beta-mannosidase" evidence="11">
    <location>
        <begin position="25"/>
        <end position="560"/>
    </location>
</feature>
<comment type="similarity">
    <text evidence="3 9">Belongs to the glycosyl hydrolase 5 (cellulase A) family.</text>
</comment>
<evidence type="ECO:0000256" key="5">
    <source>
        <dbReference type="ARBA" id="ARBA00022525"/>
    </source>
</evidence>
<dbReference type="InterPro" id="IPR001547">
    <property type="entry name" value="Glyco_hydro_5"/>
</dbReference>
<feature type="signal peptide" evidence="11">
    <location>
        <begin position="1"/>
        <end position="24"/>
    </location>
</feature>
<dbReference type="OrthoDB" id="406631at2759"/>
<keyword evidence="14" id="KW-1185">Reference proteome</keyword>
<reference evidence="14" key="2">
    <citation type="submission" date="2015-01" db="EMBL/GenBank/DDBJ databases">
        <title>Evolutionary Origins and Diversification of the Mycorrhizal Mutualists.</title>
        <authorList>
            <consortium name="DOE Joint Genome Institute"/>
            <consortium name="Mycorrhizal Genomics Consortium"/>
            <person name="Kohler A."/>
            <person name="Kuo A."/>
            <person name="Nagy L.G."/>
            <person name="Floudas D."/>
            <person name="Copeland A."/>
            <person name="Barry K.W."/>
            <person name="Cichocki N."/>
            <person name="Veneault-Fourrey C."/>
            <person name="LaButti K."/>
            <person name="Lindquist E.A."/>
            <person name="Lipzen A."/>
            <person name="Lundell T."/>
            <person name="Morin E."/>
            <person name="Murat C."/>
            <person name="Riley R."/>
            <person name="Ohm R."/>
            <person name="Sun H."/>
            <person name="Tunlid A."/>
            <person name="Henrissat B."/>
            <person name="Grigoriev I.V."/>
            <person name="Hibbett D.S."/>
            <person name="Martin F."/>
        </authorList>
    </citation>
    <scope>NUCLEOTIDE SEQUENCE [LARGE SCALE GENOMIC DNA]</scope>
    <source>
        <strain evidence="14">Foug A</strain>
    </source>
</reference>
<feature type="compositionally biased region" description="Basic and acidic residues" evidence="10">
    <location>
        <begin position="306"/>
        <end position="322"/>
    </location>
</feature>
<evidence type="ECO:0000256" key="8">
    <source>
        <dbReference type="ARBA" id="ARBA00023295"/>
    </source>
</evidence>
<evidence type="ECO:0000256" key="6">
    <source>
        <dbReference type="ARBA" id="ARBA00022729"/>
    </source>
</evidence>
<evidence type="ECO:0000256" key="11">
    <source>
        <dbReference type="SAM" id="SignalP"/>
    </source>
</evidence>
<proteinExistence type="inferred from homology"/>
<gene>
    <name evidence="13" type="ORF">SCLCIDRAFT_1220404</name>
</gene>
<dbReference type="Pfam" id="PF00150">
    <property type="entry name" value="Cellulase"/>
    <property type="match status" value="1"/>
</dbReference>
<dbReference type="EC" id="3.2.1.78" evidence="4"/>
<evidence type="ECO:0000259" key="12">
    <source>
        <dbReference type="Pfam" id="PF00150"/>
    </source>
</evidence>
<dbReference type="GO" id="GO:0046355">
    <property type="term" value="P:mannan catabolic process"/>
    <property type="evidence" value="ECO:0007669"/>
    <property type="project" value="UniProtKB-ARBA"/>
</dbReference>
<evidence type="ECO:0000256" key="7">
    <source>
        <dbReference type="ARBA" id="ARBA00022801"/>
    </source>
</evidence>
<dbReference type="AlphaFoldDB" id="A0A0C3DJV6"/>